<reference evidence="10 12" key="1">
    <citation type="submission" date="2014-09" db="EMBL/GenBank/DDBJ databases">
        <title>Xanthomonadaceae 3.5X direct submission.</title>
        <authorList>
            <person name="Fang T."/>
            <person name="Wang H."/>
        </authorList>
    </citation>
    <scope>NUCLEOTIDE SEQUENCE [LARGE SCALE GENOMIC DNA]</scope>
    <source>
        <strain evidence="10 12">3.5X</strain>
    </source>
</reference>
<evidence type="ECO:0000259" key="9">
    <source>
        <dbReference type="PROSITE" id="PS51671"/>
    </source>
</evidence>
<evidence type="ECO:0000313" key="12">
    <source>
        <dbReference type="Proteomes" id="UP000029708"/>
    </source>
</evidence>
<dbReference type="InterPro" id="IPR045865">
    <property type="entry name" value="ACT-like_dom_sf"/>
</dbReference>
<dbReference type="PANTHER" id="PTHR30239:SF0">
    <property type="entry name" value="ACETOLACTATE SYNTHASE SMALL SUBUNIT 1, CHLOROPLASTIC"/>
    <property type="match status" value="1"/>
</dbReference>
<dbReference type="RefSeq" id="WP_043104430.1">
    <property type="nucleotide sequence ID" value="NZ_JACHET010000001.1"/>
</dbReference>
<keyword evidence="12" id="KW-1185">Reference proteome</keyword>
<dbReference type="Proteomes" id="UP000029708">
    <property type="component" value="Unassembled WGS sequence"/>
</dbReference>
<reference evidence="11 13" key="2">
    <citation type="submission" date="2020-08" db="EMBL/GenBank/DDBJ databases">
        <title>Genomic Encyclopedia of Type Strains, Phase IV (KMG-IV): sequencing the most valuable type-strain genomes for metagenomic binning, comparative biology and taxonomic classification.</title>
        <authorList>
            <person name="Goeker M."/>
        </authorList>
    </citation>
    <scope>NUCLEOTIDE SEQUENCE [LARGE SCALE GENOMIC DNA]</scope>
    <source>
        <strain evidence="11 13">DSM 107085</strain>
    </source>
</reference>
<keyword evidence="6 8" id="KW-0100">Branched-chain amino acid biosynthesis</keyword>
<dbReference type="HOGENOM" id="CLU_2584138_0_0_6"/>
<dbReference type="GO" id="GO:0009097">
    <property type="term" value="P:isoleucine biosynthetic process"/>
    <property type="evidence" value="ECO:0007669"/>
    <property type="project" value="UniProtKB-UniRule"/>
</dbReference>
<evidence type="ECO:0000313" key="13">
    <source>
        <dbReference type="Proteomes" id="UP000560000"/>
    </source>
</evidence>
<comment type="similarity">
    <text evidence="3 8">Belongs to the acetolactate synthase small subunit family.</text>
</comment>
<dbReference type="NCBIfam" id="TIGR00119">
    <property type="entry name" value="acolac_sm"/>
    <property type="match status" value="1"/>
</dbReference>
<dbReference type="STRING" id="1543381.LF63_0114865"/>
<comment type="caution">
    <text evidence="10">The sequence shown here is derived from an EMBL/GenBank/DDBJ whole genome shotgun (WGS) entry which is preliminary data.</text>
</comment>
<dbReference type="SUPFAM" id="SSF55021">
    <property type="entry name" value="ACT-like"/>
    <property type="match status" value="1"/>
</dbReference>
<dbReference type="Proteomes" id="UP000560000">
    <property type="component" value="Unassembled WGS sequence"/>
</dbReference>
<comment type="pathway">
    <text evidence="2 8">Amino-acid biosynthesis; L-valine biosynthesis; L-valine from pyruvate: step 1/4.</text>
</comment>
<dbReference type="InterPro" id="IPR002912">
    <property type="entry name" value="ACT_dom"/>
</dbReference>
<dbReference type="GO" id="GO:0003984">
    <property type="term" value="F:acetolactate synthase activity"/>
    <property type="evidence" value="ECO:0007669"/>
    <property type="project" value="UniProtKB-UniRule"/>
</dbReference>
<dbReference type="EC" id="2.2.1.6" evidence="8"/>
<evidence type="ECO:0000313" key="10">
    <source>
        <dbReference type="EMBL" id="KGI76627.1"/>
    </source>
</evidence>
<dbReference type="InterPro" id="IPR004789">
    <property type="entry name" value="Acetalactate_synth_ssu"/>
</dbReference>
<feature type="domain" description="ACT" evidence="9">
    <location>
        <begin position="4"/>
        <end position="78"/>
    </location>
</feature>
<dbReference type="InterPro" id="IPR039557">
    <property type="entry name" value="AHAS_ACT"/>
</dbReference>
<evidence type="ECO:0000256" key="3">
    <source>
        <dbReference type="ARBA" id="ARBA00006341"/>
    </source>
</evidence>
<evidence type="ECO:0000256" key="6">
    <source>
        <dbReference type="ARBA" id="ARBA00023304"/>
    </source>
</evidence>
<evidence type="ECO:0000256" key="4">
    <source>
        <dbReference type="ARBA" id="ARBA00011744"/>
    </source>
</evidence>
<evidence type="ECO:0000256" key="7">
    <source>
        <dbReference type="ARBA" id="ARBA00048670"/>
    </source>
</evidence>
<dbReference type="Pfam" id="PF22629">
    <property type="entry name" value="ACT_AHAS_ss"/>
    <property type="match status" value="1"/>
</dbReference>
<protein>
    <recommendedName>
        <fullName evidence="8">Acetolactate synthase small subunit</fullName>
        <shortName evidence="8">AHAS</shortName>
        <shortName evidence="8">ALS</shortName>
        <ecNumber evidence="8">2.2.1.6</ecNumber>
    </recommendedName>
    <alternativeName>
        <fullName evidence="8">Acetohydroxy-acid synthase small subunit</fullName>
    </alternativeName>
</protein>
<gene>
    <name evidence="11" type="ORF">HNQ86_002278</name>
    <name evidence="10" type="ORF">LF63_0114865</name>
</gene>
<keyword evidence="8 11" id="KW-0808">Transferase</keyword>
<comment type="pathway">
    <text evidence="1 8">Amino-acid biosynthesis; L-isoleucine biosynthesis; L-isoleucine from 2-oxobutanoate: step 1/4.</text>
</comment>
<dbReference type="UniPathway" id="UPA00049">
    <property type="reaction ID" value="UER00059"/>
</dbReference>
<comment type="function">
    <text evidence="8">Catalyzes the conversion of 2 pyruvate molecules into acetolactate in the first common step of the biosynthetic pathway of the branched-amino acids such as leucine, isoleucine, and valine.</text>
</comment>
<comment type="subunit">
    <text evidence="4 8">Dimer of large and small chains.</text>
</comment>
<dbReference type="InterPro" id="IPR054480">
    <property type="entry name" value="AHAS_small-like_ACT"/>
</dbReference>
<evidence type="ECO:0000256" key="1">
    <source>
        <dbReference type="ARBA" id="ARBA00004974"/>
    </source>
</evidence>
<dbReference type="EMBL" id="JACHET010000001">
    <property type="protein sequence ID" value="MBB6184933.1"/>
    <property type="molecule type" value="Genomic_DNA"/>
</dbReference>
<keyword evidence="5 8" id="KW-0028">Amino-acid biosynthesis</keyword>
<dbReference type="GO" id="GO:0009099">
    <property type="term" value="P:L-valine biosynthetic process"/>
    <property type="evidence" value="ECO:0007669"/>
    <property type="project" value="UniProtKB-UniRule"/>
</dbReference>
<sequence>MKHTLSILLQNEVGALVRVAGLFSARGHNIDSLHVAATRDPAVSRLTLTVHGDAARLTQILNQTRKLVDVLKVEHRSEPPESHAA</sequence>
<dbReference type="AlphaFoldDB" id="A0A099CSN8"/>
<dbReference type="OrthoDB" id="9787365at2"/>
<comment type="catalytic activity">
    <reaction evidence="7 8">
        <text>2 pyruvate + H(+) = (2S)-2-acetolactate + CO2</text>
        <dbReference type="Rhea" id="RHEA:25249"/>
        <dbReference type="ChEBI" id="CHEBI:15361"/>
        <dbReference type="ChEBI" id="CHEBI:15378"/>
        <dbReference type="ChEBI" id="CHEBI:16526"/>
        <dbReference type="ChEBI" id="CHEBI:58476"/>
        <dbReference type="EC" id="2.2.1.6"/>
    </reaction>
</comment>
<proteinExistence type="inferred from homology"/>
<evidence type="ECO:0000256" key="8">
    <source>
        <dbReference type="RuleBase" id="RU368092"/>
    </source>
</evidence>
<dbReference type="GO" id="GO:1990610">
    <property type="term" value="F:acetolactate synthase regulator activity"/>
    <property type="evidence" value="ECO:0007669"/>
    <property type="project" value="UniProtKB-UniRule"/>
</dbReference>
<dbReference type="Gene3D" id="3.30.70.260">
    <property type="match status" value="1"/>
</dbReference>
<evidence type="ECO:0000256" key="2">
    <source>
        <dbReference type="ARBA" id="ARBA00005025"/>
    </source>
</evidence>
<name>A0A099CSN8_9GAMM</name>
<organism evidence="10 12">
    <name type="scientific">Oleiagrimonas soli</name>
    <dbReference type="NCBI Taxonomy" id="1543381"/>
    <lineage>
        <taxon>Bacteria</taxon>
        <taxon>Pseudomonadati</taxon>
        <taxon>Pseudomonadota</taxon>
        <taxon>Gammaproteobacteria</taxon>
        <taxon>Lysobacterales</taxon>
        <taxon>Rhodanobacteraceae</taxon>
        <taxon>Oleiagrimonas</taxon>
    </lineage>
</organism>
<dbReference type="CDD" id="cd04878">
    <property type="entry name" value="ACT_AHAS"/>
    <property type="match status" value="1"/>
</dbReference>
<evidence type="ECO:0000313" key="11">
    <source>
        <dbReference type="EMBL" id="MBB6184933.1"/>
    </source>
</evidence>
<dbReference type="UniPathway" id="UPA00047">
    <property type="reaction ID" value="UER00055"/>
</dbReference>
<accession>A0A099CSN8</accession>
<dbReference type="PANTHER" id="PTHR30239">
    <property type="entry name" value="ACETOLACTATE SYNTHASE SMALL SUBUNIT"/>
    <property type="match status" value="1"/>
</dbReference>
<dbReference type="PROSITE" id="PS51671">
    <property type="entry name" value="ACT"/>
    <property type="match status" value="1"/>
</dbReference>
<dbReference type="EMBL" id="JROI01000017">
    <property type="protein sequence ID" value="KGI76627.1"/>
    <property type="molecule type" value="Genomic_DNA"/>
</dbReference>
<dbReference type="GO" id="GO:0005829">
    <property type="term" value="C:cytosol"/>
    <property type="evidence" value="ECO:0007669"/>
    <property type="project" value="TreeGrafter"/>
</dbReference>
<evidence type="ECO:0000256" key="5">
    <source>
        <dbReference type="ARBA" id="ARBA00022605"/>
    </source>
</evidence>